<dbReference type="EMBL" id="GGMR01013044">
    <property type="protein sequence ID" value="MBY25663.1"/>
    <property type="molecule type" value="Transcribed_RNA"/>
</dbReference>
<dbReference type="AlphaFoldDB" id="A0A2S2P873"/>
<accession>A0A2S2P873</accession>
<proteinExistence type="predicted"/>
<reference evidence="1" key="1">
    <citation type="submission" date="2018-04" db="EMBL/GenBank/DDBJ databases">
        <title>Transcriptome of Schizaphis graminum biotype I.</title>
        <authorList>
            <person name="Scully E.D."/>
            <person name="Geib S.M."/>
            <person name="Palmer N.A."/>
            <person name="Koch K."/>
            <person name="Bradshaw J."/>
            <person name="Heng-Moss T."/>
            <person name="Sarath G."/>
        </authorList>
    </citation>
    <scope>NUCLEOTIDE SEQUENCE</scope>
</reference>
<organism evidence="1">
    <name type="scientific">Schizaphis graminum</name>
    <name type="common">Green bug aphid</name>
    <dbReference type="NCBI Taxonomy" id="13262"/>
    <lineage>
        <taxon>Eukaryota</taxon>
        <taxon>Metazoa</taxon>
        <taxon>Ecdysozoa</taxon>
        <taxon>Arthropoda</taxon>
        <taxon>Hexapoda</taxon>
        <taxon>Insecta</taxon>
        <taxon>Pterygota</taxon>
        <taxon>Neoptera</taxon>
        <taxon>Paraneoptera</taxon>
        <taxon>Hemiptera</taxon>
        <taxon>Sternorrhyncha</taxon>
        <taxon>Aphidomorpha</taxon>
        <taxon>Aphidoidea</taxon>
        <taxon>Aphididae</taxon>
        <taxon>Aphidini</taxon>
        <taxon>Schizaphis</taxon>
    </lineage>
</organism>
<sequence>MIRKQIDTAAAYHDETTRRICADALQHSSDVAATHYRDETSKVAIHQREVLLNVKMSEIMTSGVSEDPNQVLDISIDFIPPSYTDFTKLVKKNSKGLQYPKVKYDELVSQIQFSLIDDRAEVLALQAKRDNYSATDFGVRQLTSVAQTLGKMFWLNDKKTEHLIIERVKSIIG</sequence>
<evidence type="ECO:0000313" key="1">
    <source>
        <dbReference type="EMBL" id="MBY25663.1"/>
    </source>
</evidence>
<name>A0A2S2P873_SCHGA</name>
<gene>
    <name evidence="1" type="ORF">g.133963</name>
</gene>
<protein>
    <submittedName>
        <fullName evidence="1">Uncharacterized protein</fullName>
    </submittedName>
</protein>